<reference evidence="2" key="1">
    <citation type="journal article" date="2014" name="Int. J. Syst. Evol. Microbiol.">
        <title>Complete genome sequence of Corynebacterium casei LMG S-19264T (=DSM 44701T), isolated from a smear-ripened cheese.</title>
        <authorList>
            <consortium name="US DOE Joint Genome Institute (JGI-PGF)"/>
            <person name="Walter F."/>
            <person name="Albersmeier A."/>
            <person name="Kalinowski J."/>
            <person name="Ruckert C."/>
        </authorList>
    </citation>
    <scope>NUCLEOTIDE SEQUENCE</scope>
    <source>
        <strain evidence="2">JCM 19831</strain>
    </source>
</reference>
<name>A0A917U2K5_9ACTN</name>
<protein>
    <recommendedName>
        <fullName evidence="1">HTH cro/C1-type domain-containing protein</fullName>
    </recommendedName>
</protein>
<gene>
    <name evidence="2" type="ORF">GCM10007977_063040</name>
</gene>
<dbReference type="PROSITE" id="PS50943">
    <property type="entry name" value="HTH_CROC1"/>
    <property type="match status" value="1"/>
</dbReference>
<organism evidence="2 3">
    <name type="scientific">Dactylosporangium sucinum</name>
    <dbReference type="NCBI Taxonomy" id="1424081"/>
    <lineage>
        <taxon>Bacteria</taxon>
        <taxon>Bacillati</taxon>
        <taxon>Actinomycetota</taxon>
        <taxon>Actinomycetes</taxon>
        <taxon>Micromonosporales</taxon>
        <taxon>Micromonosporaceae</taxon>
        <taxon>Dactylosporangium</taxon>
    </lineage>
</organism>
<evidence type="ECO:0000259" key="1">
    <source>
        <dbReference type="PROSITE" id="PS50943"/>
    </source>
</evidence>
<dbReference type="InterPro" id="IPR010982">
    <property type="entry name" value="Lambda_DNA-bd_dom_sf"/>
</dbReference>
<sequence length="60" mass="6544">MRDRAGLSLTAFARDLETDVSHLSRIERGTGQPGVALRNRIAARLGVSLDEITQPRQTVA</sequence>
<dbReference type="Gene3D" id="1.10.260.40">
    <property type="entry name" value="lambda repressor-like DNA-binding domains"/>
    <property type="match status" value="1"/>
</dbReference>
<dbReference type="InterPro" id="IPR001387">
    <property type="entry name" value="Cro/C1-type_HTH"/>
</dbReference>
<feature type="domain" description="HTH cro/C1-type" evidence="1">
    <location>
        <begin position="1"/>
        <end position="52"/>
    </location>
</feature>
<proteinExistence type="predicted"/>
<dbReference type="AlphaFoldDB" id="A0A917U2K5"/>
<reference evidence="2" key="2">
    <citation type="submission" date="2020-09" db="EMBL/GenBank/DDBJ databases">
        <authorList>
            <person name="Sun Q."/>
            <person name="Ohkuma M."/>
        </authorList>
    </citation>
    <scope>NUCLEOTIDE SEQUENCE</scope>
    <source>
        <strain evidence="2">JCM 19831</strain>
    </source>
</reference>
<dbReference type="EMBL" id="BMPI01000035">
    <property type="protein sequence ID" value="GGM52853.1"/>
    <property type="molecule type" value="Genomic_DNA"/>
</dbReference>
<dbReference type="Pfam" id="PF13560">
    <property type="entry name" value="HTH_31"/>
    <property type="match status" value="1"/>
</dbReference>
<dbReference type="GO" id="GO:0003677">
    <property type="term" value="F:DNA binding"/>
    <property type="evidence" value="ECO:0007669"/>
    <property type="project" value="InterPro"/>
</dbReference>
<dbReference type="Proteomes" id="UP000642070">
    <property type="component" value="Unassembled WGS sequence"/>
</dbReference>
<keyword evidence="3" id="KW-1185">Reference proteome</keyword>
<evidence type="ECO:0000313" key="2">
    <source>
        <dbReference type="EMBL" id="GGM52853.1"/>
    </source>
</evidence>
<evidence type="ECO:0000313" key="3">
    <source>
        <dbReference type="Proteomes" id="UP000642070"/>
    </source>
</evidence>
<dbReference type="SUPFAM" id="SSF47413">
    <property type="entry name" value="lambda repressor-like DNA-binding domains"/>
    <property type="match status" value="1"/>
</dbReference>
<dbReference type="SMART" id="SM00530">
    <property type="entry name" value="HTH_XRE"/>
    <property type="match status" value="1"/>
</dbReference>
<comment type="caution">
    <text evidence="2">The sequence shown here is derived from an EMBL/GenBank/DDBJ whole genome shotgun (WGS) entry which is preliminary data.</text>
</comment>
<accession>A0A917U2K5</accession>
<dbReference type="CDD" id="cd00093">
    <property type="entry name" value="HTH_XRE"/>
    <property type="match status" value="1"/>
</dbReference>